<gene>
    <name evidence="1" type="ORF">OXX778_LOCUS23407</name>
</gene>
<reference evidence="1" key="1">
    <citation type="submission" date="2021-02" db="EMBL/GenBank/DDBJ databases">
        <authorList>
            <person name="Nowell W R."/>
        </authorList>
    </citation>
    <scope>NUCLEOTIDE SEQUENCE</scope>
    <source>
        <strain evidence="1">Ploen Becks lab</strain>
    </source>
</reference>
<proteinExistence type="predicted"/>
<organism evidence="1 2">
    <name type="scientific">Brachionus calyciflorus</name>
    <dbReference type="NCBI Taxonomy" id="104777"/>
    <lineage>
        <taxon>Eukaryota</taxon>
        <taxon>Metazoa</taxon>
        <taxon>Spiralia</taxon>
        <taxon>Gnathifera</taxon>
        <taxon>Rotifera</taxon>
        <taxon>Eurotatoria</taxon>
        <taxon>Monogononta</taxon>
        <taxon>Pseudotrocha</taxon>
        <taxon>Ploima</taxon>
        <taxon>Brachionidae</taxon>
        <taxon>Brachionus</taxon>
    </lineage>
</organism>
<dbReference type="OrthoDB" id="8064693at2759"/>
<dbReference type="SUPFAM" id="SSF56672">
    <property type="entry name" value="DNA/RNA polymerases"/>
    <property type="match status" value="1"/>
</dbReference>
<dbReference type="EMBL" id="CAJNOC010012579">
    <property type="protein sequence ID" value="CAF1154308.1"/>
    <property type="molecule type" value="Genomic_DNA"/>
</dbReference>
<evidence type="ECO:0000313" key="1">
    <source>
        <dbReference type="EMBL" id="CAF1154308.1"/>
    </source>
</evidence>
<dbReference type="InterPro" id="IPR043128">
    <property type="entry name" value="Rev_trsase/Diguanyl_cyclase"/>
</dbReference>
<dbReference type="Gene3D" id="3.10.10.10">
    <property type="entry name" value="HIV Type 1 Reverse Transcriptase, subunit A, domain 1"/>
    <property type="match status" value="1"/>
</dbReference>
<evidence type="ECO:0000313" key="2">
    <source>
        <dbReference type="Proteomes" id="UP000663879"/>
    </source>
</evidence>
<sequence length="127" mass="14474">INEQPYPLADLGGSEASPIEHVIDLIDPNVSPIRNKVRRVPYSKRAEFKKMFDEMLEAKLIQKSESSWSSPVLLVAKPDGFKRFTVDYSKLNALTVKDAQPLPNSEDLFAQLANSRWYTKSQNHQEN</sequence>
<dbReference type="PANTHER" id="PTHR24559:SF444">
    <property type="entry name" value="REVERSE TRANSCRIPTASE DOMAIN-CONTAINING PROTEIN"/>
    <property type="match status" value="1"/>
</dbReference>
<dbReference type="Gene3D" id="3.30.70.270">
    <property type="match status" value="1"/>
</dbReference>
<dbReference type="AlphaFoldDB" id="A0A814SXZ4"/>
<keyword evidence="2" id="KW-1185">Reference proteome</keyword>
<comment type="caution">
    <text evidence="1">The sequence shown here is derived from an EMBL/GenBank/DDBJ whole genome shotgun (WGS) entry which is preliminary data.</text>
</comment>
<accession>A0A814SXZ4</accession>
<dbReference type="Proteomes" id="UP000663879">
    <property type="component" value="Unassembled WGS sequence"/>
</dbReference>
<protein>
    <submittedName>
        <fullName evidence="1">Uncharacterized protein</fullName>
    </submittedName>
</protein>
<dbReference type="InterPro" id="IPR053134">
    <property type="entry name" value="RNA-dir_DNA_polymerase"/>
</dbReference>
<name>A0A814SXZ4_9BILA</name>
<feature type="non-terminal residue" evidence="1">
    <location>
        <position position="1"/>
    </location>
</feature>
<dbReference type="PANTHER" id="PTHR24559">
    <property type="entry name" value="TRANSPOSON TY3-I GAG-POL POLYPROTEIN"/>
    <property type="match status" value="1"/>
</dbReference>
<dbReference type="InterPro" id="IPR043502">
    <property type="entry name" value="DNA/RNA_pol_sf"/>
</dbReference>